<keyword evidence="10" id="KW-1185">Reference proteome</keyword>
<evidence type="ECO:0000256" key="1">
    <source>
        <dbReference type="ARBA" id="ARBA00004442"/>
    </source>
</evidence>
<keyword evidence="6" id="KW-0472">Membrane</keyword>
<feature type="signal peptide" evidence="8">
    <location>
        <begin position="1"/>
        <end position="23"/>
    </location>
</feature>
<evidence type="ECO:0000256" key="4">
    <source>
        <dbReference type="ARBA" id="ARBA00022452"/>
    </source>
</evidence>
<evidence type="ECO:0000313" key="10">
    <source>
        <dbReference type="Proteomes" id="UP000732105"/>
    </source>
</evidence>
<sequence length="458" mass="52157">MKLLKFKIYAFVAISLCSFQGFGQETLSLQESRKLALEYNQRIKIADELISESESNVKFAFTHFLPNLSAEGNYNYLHDIDDISLPGFFLPTANSIDEARLGNYTGDSDVYFPGLQMEMGNIDYYSANLILSQPIYAGGKVRSNYNMAKLGSDLSLFNRKLEASEVTMETDEAYWNLVSVNERVKVAEKYVDMLNQLVTDLKNAFDLELTTKNELLKAQVQFNQAKLDLFRIKNARVLSSMALCQVIGKDLKTEIITSDTLILVENKSIENNFIQKAMQQRPEILMLGKQVEIDKQEEISTRADYLPQLGVGASYGYTSKIENLMESRQNLSVQASLSVPIFHWNERKHRVAAKKYQTRQRELQLDRTKDLVSLEVQQAYFNLQEAYQQKELADISMSQAEENVSITKNSFYEGLANATEMLDAQAFWQQAHTELIDAKINFKLKESGFLKAIGELAN</sequence>
<evidence type="ECO:0000256" key="3">
    <source>
        <dbReference type="ARBA" id="ARBA00022448"/>
    </source>
</evidence>
<gene>
    <name evidence="9" type="ORF">ELS83_06240</name>
</gene>
<accession>A0ABX1WTH6</accession>
<comment type="caution">
    <text evidence="9">The sequence shown here is derived from an EMBL/GenBank/DDBJ whole genome shotgun (WGS) entry which is preliminary data.</text>
</comment>
<dbReference type="Proteomes" id="UP000732105">
    <property type="component" value="Unassembled WGS sequence"/>
</dbReference>
<comment type="similarity">
    <text evidence="2">Belongs to the outer membrane factor (OMF) (TC 1.B.17) family.</text>
</comment>
<protein>
    <submittedName>
        <fullName evidence="9">TolC family protein</fullName>
    </submittedName>
</protein>
<keyword evidence="7" id="KW-0998">Cell outer membrane</keyword>
<feature type="chain" id="PRO_5046915323" evidence="8">
    <location>
        <begin position="24"/>
        <end position="458"/>
    </location>
</feature>
<dbReference type="InterPro" id="IPR003423">
    <property type="entry name" value="OMP_efflux"/>
</dbReference>
<proteinExistence type="inferred from homology"/>
<evidence type="ECO:0000256" key="2">
    <source>
        <dbReference type="ARBA" id="ARBA00007613"/>
    </source>
</evidence>
<comment type="subcellular location">
    <subcellularLocation>
        <location evidence="1">Cell outer membrane</location>
    </subcellularLocation>
</comment>
<organism evidence="9 10">
    <name type="scientific">Marinifilum caeruleilacunae</name>
    <dbReference type="NCBI Taxonomy" id="2499076"/>
    <lineage>
        <taxon>Bacteria</taxon>
        <taxon>Pseudomonadati</taxon>
        <taxon>Bacteroidota</taxon>
        <taxon>Bacteroidia</taxon>
        <taxon>Marinilabiliales</taxon>
        <taxon>Marinifilaceae</taxon>
    </lineage>
</organism>
<evidence type="ECO:0000256" key="7">
    <source>
        <dbReference type="ARBA" id="ARBA00023237"/>
    </source>
</evidence>
<evidence type="ECO:0000256" key="5">
    <source>
        <dbReference type="ARBA" id="ARBA00022692"/>
    </source>
</evidence>
<dbReference type="PANTHER" id="PTHR30026:SF20">
    <property type="entry name" value="OUTER MEMBRANE PROTEIN TOLC"/>
    <property type="match status" value="1"/>
</dbReference>
<name>A0ABX1WTH6_9BACT</name>
<evidence type="ECO:0000256" key="6">
    <source>
        <dbReference type="ARBA" id="ARBA00023136"/>
    </source>
</evidence>
<keyword evidence="4" id="KW-1134">Transmembrane beta strand</keyword>
<dbReference type="PANTHER" id="PTHR30026">
    <property type="entry name" value="OUTER MEMBRANE PROTEIN TOLC"/>
    <property type="match status" value="1"/>
</dbReference>
<dbReference type="RefSeq" id="WP_171594688.1">
    <property type="nucleotide sequence ID" value="NZ_RZNH01000007.1"/>
</dbReference>
<keyword evidence="3" id="KW-0813">Transport</keyword>
<dbReference type="Gene3D" id="1.20.1600.10">
    <property type="entry name" value="Outer membrane efflux proteins (OEP)"/>
    <property type="match status" value="1"/>
</dbReference>
<keyword evidence="8" id="KW-0732">Signal</keyword>
<evidence type="ECO:0000313" key="9">
    <source>
        <dbReference type="EMBL" id="NOU59409.1"/>
    </source>
</evidence>
<reference evidence="9 10" key="1">
    <citation type="submission" date="2018-12" db="EMBL/GenBank/DDBJ databases">
        <title>Marinifilum JC070 sp. nov., a marine bacterium isolated from Yongle Blue Hole in the South China Sea.</title>
        <authorList>
            <person name="Fu T."/>
        </authorList>
    </citation>
    <scope>NUCLEOTIDE SEQUENCE [LARGE SCALE GENOMIC DNA]</scope>
    <source>
        <strain evidence="9 10">JC070</strain>
    </source>
</reference>
<dbReference type="SUPFAM" id="SSF56954">
    <property type="entry name" value="Outer membrane efflux proteins (OEP)"/>
    <property type="match status" value="1"/>
</dbReference>
<dbReference type="EMBL" id="RZNH01000007">
    <property type="protein sequence ID" value="NOU59409.1"/>
    <property type="molecule type" value="Genomic_DNA"/>
</dbReference>
<dbReference type="Pfam" id="PF02321">
    <property type="entry name" value="OEP"/>
    <property type="match status" value="2"/>
</dbReference>
<evidence type="ECO:0000256" key="8">
    <source>
        <dbReference type="SAM" id="SignalP"/>
    </source>
</evidence>
<dbReference type="InterPro" id="IPR051906">
    <property type="entry name" value="TolC-like"/>
</dbReference>
<keyword evidence="5" id="KW-0812">Transmembrane</keyword>